<accession>A0ABR6WIY9</accession>
<evidence type="ECO:0000313" key="2">
    <source>
        <dbReference type="Proteomes" id="UP000653358"/>
    </source>
</evidence>
<sequence length="86" mass="10068">MGLNYGWVEKQTEMEIFKRIYNYRPLSRNRKEGFEVESDQFIGLRYIIKGDSLVITSAKNGAFAVDIEKGKLLAQEIIEMVEQYEK</sequence>
<dbReference type="EMBL" id="WJBB01000004">
    <property type="protein sequence ID" value="MBC3796449.1"/>
    <property type="molecule type" value="Genomic_DNA"/>
</dbReference>
<organism evidence="1 2">
    <name type="scientific">Acetobacterium tundrae</name>
    <dbReference type="NCBI Taxonomy" id="132932"/>
    <lineage>
        <taxon>Bacteria</taxon>
        <taxon>Bacillati</taxon>
        <taxon>Bacillota</taxon>
        <taxon>Clostridia</taxon>
        <taxon>Eubacteriales</taxon>
        <taxon>Eubacteriaceae</taxon>
        <taxon>Acetobacterium</taxon>
    </lineage>
</organism>
<reference evidence="1 2" key="1">
    <citation type="journal article" date="2020" name="mSystems">
        <title>Defining Genomic and Predicted Metabolic Features of the Acetobacterium Genus.</title>
        <authorList>
            <person name="Ross D.E."/>
            <person name="Marshall C.W."/>
            <person name="Gulliver D."/>
            <person name="May H.D."/>
            <person name="Norman R.S."/>
        </authorList>
    </citation>
    <scope>NUCLEOTIDE SEQUENCE [LARGE SCALE GENOMIC DNA]</scope>
    <source>
        <strain evidence="1 2">DSM 9173</strain>
    </source>
</reference>
<dbReference type="RefSeq" id="WP_148606135.1">
    <property type="nucleotide sequence ID" value="NZ_RXYB01000031.1"/>
</dbReference>
<name>A0ABR6WIY9_9FIRM</name>
<protein>
    <submittedName>
        <fullName evidence="1">Uncharacterized protein</fullName>
    </submittedName>
</protein>
<keyword evidence="2" id="KW-1185">Reference proteome</keyword>
<proteinExistence type="predicted"/>
<comment type="caution">
    <text evidence="1">The sequence shown here is derived from an EMBL/GenBank/DDBJ whole genome shotgun (WGS) entry which is preliminary data.</text>
</comment>
<dbReference type="Proteomes" id="UP000653358">
    <property type="component" value="Unassembled WGS sequence"/>
</dbReference>
<evidence type="ECO:0000313" key="1">
    <source>
        <dbReference type="EMBL" id="MBC3796449.1"/>
    </source>
</evidence>
<gene>
    <name evidence="1" type="ORF">GH807_05210</name>
</gene>